<gene>
    <name evidence="1" type="ORF">PSAG_01377</name>
</gene>
<evidence type="ECO:0000313" key="2">
    <source>
        <dbReference type="Proteomes" id="UP000004650"/>
    </source>
</evidence>
<name>D6BGP5_9FUSO</name>
<proteinExistence type="predicted"/>
<dbReference type="EMBL" id="ACDS02000136">
    <property type="protein sequence ID" value="EFD81342.1"/>
    <property type="molecule type" value="Genomic_DNA"/>
</dbReference>
<reference evidence="1 2" key="2">
    <citation type="submission" date="2013-10" db="EMBL/GenBank/DDBJ databases">
        <title>The Genome Sequence of Fusobacterium nucleatum subsp. animalis D11.</title>
        <authorList>
            <consortium name="The Broad Institute Genomics Platform"/>
            <person name="Earl A."/>
            <person name="Ward D."/>
            <person name="Feldgarden M."/>
            <person name="Gevers D."/>
            <person name="Kostic A."/>
            <person name="Garrett W."/>
            <person name="Young S.K."/>
            <person name="Zeng Q."/>
            <person name="Gargeya S."/>
            <person name="Fitzgerald M."/>
            <person name="Abouelleil A."/>
            <person name="Alvarado L."/>
            <person name="Berlin A.M."/>
            <person name="Chapman S.B."/>
            <person name="Gainer-Dewar J."/>
            <person name="Goldberg J."/>
            <person name="Gnerre S."/>
            <person name="Griggs A."/>
            <person name="Gujja S."/>
            <person name="Hansen M."/>
            <person name="Howarth C."/>
            <person name="Imamovic A."/>
            <person name="Ireland A."/>
            <person name="Larimer J."/>
            <person name="McCowan C."/>
            <person name="Murphy C."/>
            <person name="Pearson M."/>
            <person name="Poon T.W."/>
            <person name="Priest M."/>
            <person name="Roberts A."/>
            <person name="Saif S."/>
            <person name="Shea T."/>
            <person name="Sykes S."/>
            <person name="Wortman J."/>
            <person name="Nusbaum C."/>
            <person name="Birren B."/>
        </authorList>
    </citation>
    <scope>NUCLEOTIDE SEQUENCE [LARGE SCALE GENOMIC DNA]</scope>
    <source>
        <strain evidence="1 2">D11</strain>
    </source>
</reference>
<evidence type="ECO:0000313" key="1">
    <source>
        <dbReference type="EMBL" id="EFD81342.1"/>
    </source>
</evidence>
<protein>
    <recommendedName>
        <fullName evidence="3">Toxin-antitoxin system, antitoxin component, Xre family protein</fullName>
    </recommendedName>
</protein>
<accession>D6BGP5</accession>
<dbReference type="HOGENOM" id="CLU_066192_46_2_0"/>
<dbReference type="Proteomes" id="UP000004650">
    <property type="component" value="Unassembled WGS sequence"/>
</dbReference>
<sequence length="66" mass="7934">MIETELLKKKIEESGYRFNWIAKQLNLSPFGMRKKLNGENEFKVSEVKKISELLNLNKKEREKIFF</sequence>
<comment type="caution">
    <text evidence="1">The sequence shown here is derived from an EMBL/GenBank/DDBJ whole genome shotgun (WGS) entry which is preliminary data.</text>
</comment>
<organism evidence="1 2">
    <name type="scientific">Fusobacterium animalis D11</name>
    <dbReference type="NCBI Taxonomy" id="556264"/>
    <lineage>
        <taxon>Bacteria</taxon>
        <taxon>Fusobacteriati</taxon>
        <taxon>Fusobacteriota</taxon>
        <taxon>Fusobacteriia</taxon>
        <taxon>Fusobacteriales</taxon>
        <taxon>Fusobacteriaceae</taxon>
        <taxon>Fusobacterium</taxon>
    </lineage>
</organism>
<evidence type="ECO:0008006" key="3">
    <source>
        <dbReference type="Google" id="ProtNLM"/>
    </source>
</evidence>
<dbReference type="InterPro" id="IPR008003">
    <property type="entry name" value="DUF739"/>
</dbReference>
<dbReference type="AlphaFoldDB" id="D6BGP5"/>
<reference evidence="2" key="1">
    <citation type="submission" date="2009-02" db="EMBL/GenBank/DDBJ databases">
        <title>The Genome Sequence of Shigella sp. D9.</title>
        <authorList>
            <consortium name="The Broad Institute Genome Sequencing Platform"/>
            <person name="Ward D."/>
            <person name="Young S.K."/>
            <person name="Kodira C.D."/>
            <person name="Zeng Q."/>
            <person name="Koehrsen M."/>
            <person name="Alvarado L."/>
            <person name="Berlin A."/>
            <person name="Borenstein D."/>
            <person name="Chen Z."/>
            <person name="Engels R."/>
            <person name="Freedman E."/>
            <person name="Gellesch M."/>
            <person name="Goldberg J."/>
            <person name="Griggs A."/>
            <person name="Gujja S."/>
            <person name="Heiman D."/>
            <person name="Hepburn T."/>
            <person name="Howarth C."/>
            <person name="Jen D."/>
            <person name="Larson L."/>
            <person name="Lewis B."/>
            <person name="Mehta T."/>
            <person name="Park D."/>
            <person name="Pearson M."/>
            <person name="Roberts A."/>
            <person name="Saif S."/>
            <person name="Shea T."/>
            <person name="Shenoy N."/>
            <person name="Sisk P."/>
            <person name="Stolte C."/>
            <person name="Sykes S."/>
            <person name="Walk T."/>
            <person name="White J."/>
            <person name="Yandava C."/>
            <person name="Allen-Vercoe E."/>
            <person name="Strauss J."/>
            <person name="Sibley C."/>
            <person name="White A."/>
            <person name="Ambrose C."/>
            <person name="Lander E."/>
            <person name="Nusbaum C."/>
            <person name="Galagan J."/>
            <person name="Birren B."/>
        </authorList>
    </citation>
    <scope>NUCLEOTIDE SEQUENCE [LARGE SCALE GENOMIC DNA]</scope>
    <source>
        <strain evidence="2">D11</strain>
    </source>
</reference>
<dbReference type="Pfam" id="PF05339">
    <property type="entry name" value="DUF739"/>
    <property type="match status" value="1"/>
</dbReference>